<comment type="caution">
    <text evidence="1">The sequence shown here is derived from an EMBL/GenBank/DDBJ whole genome shotgun (WGS) entry which is preliminary data.</text>
</comment>
<reference evidence="1" key="1">
    <citation type="submission" date="2020-09" db="EMBL/GenBank/DDBJ databases">
        <authorList>
            <person name="Kim M.K."/>
        </authorList>
    </citation>
    <scope>NUCLEOTIDE SEQUENCE</scope>
    <source>
        <strain evidence="1">BT664</strain>
    </source>
</reference>
<evidence type="ECO:0000313" key="2">
    <source>
        <dbReference type="Proteomes" id="UP000612233"/>
    </source>
</evidence>
<protein>
    <submittedName>
        <fullName evidence="1">Uncharacterized protein</fullName>
    </submittedName>
</protein>
<name>A0A927BDC8_9BACT</name>
<accession>A0A927BDC8</accession>
<proteinExistence type="predicted"/>
<sequence>MKMLALPGDYAVLGYSDDPDNSSDDDNRYWRPGQEHLRAALAPPGLRLSVEGKARPFLAWSH</sequence>
<keyword evidence="2" id="KW-1185">Reference proteome</keyword>
<dbReference type="AlphaFoldDB" id="A0A927BDC8"/>
<gene>
    <name evidence="1" type="ORF">IC235_10390</name>
</gene>
<organism evidence="1 2">
    <name type="scientific">Hymenobacter montanus</name>
    <dbReference type="NCBI Taxonomy" id="2771359"/>
    <lineage>
        <taxon>Bacteria</taxon>
        <taxon>Pseudomonadati</taxon>
        <taxon>Bacteroidota</taxon>
        <taxon>Cytophagia</taxon>
        <taxon>Cytophagales</taxon>
        <taxon>Hymenobacteraceae</taxon>
        <taxon>Hymenobacter</taxon>
    </lineage>
</organism>
<dbReference type="EMBL" id="JACXAD010000010">
    <property type="protein sequence ID" value="MBD2768301.1"/>
    <property type="molecule type" value="Genomic_DNA"/>
</dbReference>
<evidence type="ECO:0000313" key="1">
    <source>
        <dbReference type="EMBL" id="MBD2768301.1"/>
    </source>
</evidence>
<dbReference type="Proteomes" id="UP000612233">
    <property type="component" value="Unassembled WGS sequence"/>
</dbReference>